<dbReference type="PANTHER" id="PTHR22957:SF27">
    <property type="entry name" value="TBC1 DOMAIN FAMILY MEMBER 13"/>
    <property type="match status" value="1"/>
</dbReference>
<name>A0A0G4F2E2_9ALVE</name>
<feature type="region of interest" description="Disordered" evidence="1">
    <location>
        <begin position="263"/>
        <end position="327"/>
    </location>
</feature>
<feature type="compositionally biased region" description="Polar residues" evidence="1">
    <location>
        <begin position="842"/>
        <end position="856"/>
    </location>
</feature>
<organism evidence="3">
    <name type="scientific">Chromera velia CCMP2878</name>
    <dbReference type="NCBI Taxonomy" id="1169474"/>
    <lineage>
        <taxon>Eukaryota</taxon>
        <taxon>Sar</taxon>
        <taxon>Alveolata</taxon>
        <taxon>Colpodellida</taxon>
        <taxon>Chromeraceae</taxon>
        <taxon>Chromera</taxon>
    </lineage>
</organism>
<dbReference type="SMART" id="SM00164">
    <property type="entry name" value="TBC"/>
    <property type="match status" value="1"/>
</dbReference>
<dbReference type="Pfam" id="PF00566">
    <property type="entry name" value="RabGAP-TBC"/>
    <property type="match status" value="1"/>
</dbReference>
<dbReference type="InterPro" id="IPR035969">
    <property type="entry name" value="Rab-GAP_TBC_sf"/>
</dbReference>
<protein>
    <recommendedName>
        <fullName evidence="2">Rab-GAP TBC domain-containing protein</fullName>
    </recommendedName>
</protein>
<evidence type="ECO:0000313" key="3">
    <source>
        <dbReference type="EMBL" id="CEM05540.1"/>
    </source>
</evidence>
<feature type="domain" description="Rab-GAP TBC" evidence="2">
    <location>
        <begin position="57"/>
        <end position="482"/>
    </location>
</feature>
<dbReference type="VEuPathDB" id="CryptoDB:Cvel_2626"/>
<dbReference type="SUPFAM" id="SSF47923">
    <property type="entry name" value="Ypt/Rab-GAP domain of gyp1p"/>
    <property type="match status" value="2"/>
</dbReference>
<dbReference type="Gene3D" id="1.10.8.270">
    <property type="entry name" value="putative rabgap domain of human tbc1 domain family member 14 like domains"/>
    <property type="match status" value="1"/>
</dbReference>
<dbReference type="GO" id="GO:0005096">
    <property type="term" value="F:GTPase activator activity"/>
    <property type="evidence" value="ECO:0007669"/>
    <property type="project" value="TreeGrafter"/>
</dbReference>
<feature type="region of interest" description="Disordered" evidence="1">
    <location>
        <begin position="603"/>
        <end position="695"/>
    </location>
</feature>
<dbReference type="PhylomeDB" id="A0A0G4F2E2"/>
<dbReference type="AlphaFoldDB" id="A0A0G4F2E2"/>
<reference evidence="3" key="1">
    <citation type="submission" date="2014-11" db="EMBL/GenBank/DDBJ databases">
        <authorList>
            <person name="Otto D Thomas"/>
            <person name="Naeem Raeece"/>
        </authorList>
    </citation>
    <scope>NUCLEOTIDE SEQUENCE</scope>
</reference>
<feature type="compositionally biased region" description="Low complexity" evidence="1">
    <location>
        <begin position="603"/>
        <end position="613"/>
    </location>
</feature>
<feature type="compositionally biased region" description="Low complexity" evidence="1">
    <location>
        <begin position="277"/>
        <end position="295"/>
    </location>
</feature>
<evidence type="ECO:0000259" key="2">
    <source>
        <dbReference type="PROSITE" id="PS50086"/>
    </source>
</evidence>
<accession>A0A0G4F2E2</accession>
<feature type="compositionally biased region" description="Low complexity" evidence="1">
    <location>
        <begin position="620"/>
        <end position="633"/>
    </location>
</feature>
<feature type="region of interest" description="Disordered" evidence="1">
    <location>
        <begin position="724"/>
        <end position="903"/>
    </location>
</feature>
<feature type="region of interest" description="Disordered" evidence="1">
    <location>
        <begin position="142"/>
        <end position="173"/>
    </location>
</feature>
<gene>
    <name evidence="3" type="ORF">Cvel_2626</name>
</gene>
<dbReference type="GO" id="GO:0006886">
    <property type="term" value="P:intracellular protein transport"/>
    <property type="evidence" value="ECO:0007669"/>
    <property type="project" value="TreeGrafter"/>
</dbReference>
<dbReference type="PANTHER" id="PTHR22957">
    <property type="entry name" value="TBC1 DOMAIN FAMILY MEMBER GTPASE-ACTIVATING PROTEIN"/>
    <property type="match status" value="1"/>
</dbReference>
<feature type="compositionally biased region" description="Basic and acidic residues" evidence="1">
    <location>
        <begin position="887"/>
        <end position="896"/>
    </location>
</feature>
<proteinExistence type="predicted"/>
<dbReference type="Gene3D" id="1.10.472.80">
    <property type="entry name" value="Ypt/Rab-GAP domain of gyp1p, domain 3"/>
    <property type="match status" value="1"/>
</dbReference>
<feature type="compositionally biased region" description="Basic and acidic residues" evidence="1">
    <location>
        <begin position="650"/>
        <end position="659"/>
    </location>
</feature>
<dbReference type="PROSITE" id="PS50086">
    <property type="entry name" value="TBC_RABGAP"/>
    <property type="match status" value="1"/>
</dbReference>
<dbReference type="EMBL" id="CDMZ01000055">
    <property type="protein sequence ID" value="CEM05540.1"/>
    <property type="molecule type" value="Genomic_DNA"/>
</dbReference>
<dbReference type="InterPro" id="IPR000195">
    <property type="entry name" value="Rab-GAP-TBC_dom"/>
</dbReference>
<evidence type="ECO:0000256" key="1">
    <source>
        <dbReference type="SAM" id="MobiDB-lite"/>
    </source>
</evidence>
<feature type="compositionally biased region" description="Polar residues" evidence="1">
    <location>
        <begin position="822"/>
        <end position="831"/>
    </location>
</feature>
<feature type="compositionally biased region" description="Low complexity" evidence="1">
    <location>
        <begin position="143"/>
        <end position="166"/>
    </location>
</feature>
<sequence length="903" mass="96277">MAKPLAEQLVEHLRDTAQRIQPTTRMNERLEEFLDLLQGEHPNIHYLRGLCFHGLPDQFPALRAIVWKLVLRYLSPDKTTWDEALEKNRKVYFEYCKEFIREPAKVRQLREGAKQIEKQRKQGGGSAAAALESCPPPSLLALTSSGNANATSSSSSSSSTATPTPAVEVKKDKVKSLPLTPVSGPVTIGGGGGGSSRIKALGSTAVADHPLAMEHNSEWRSFWQDAEIFDQINKDTFRTRPELSFFSRRLRTREARMVCLDSAAGGAKTPGGGGGSAVSPVPTTAEASSSASSSAVGGNEGDASAGTEGGGDKGEGDEGDELVASQGPIAPGVDYADMFSPKRHHDLLSRILFVYAKLNSGLQYIQGMNEVLAPIYYVVFIDPLAENLQQAEADTFFCFTEVMQEQRDMFCKALDTSEEGIKGKLRIYHELLKSKDPELSHLLEDQGIEPQFYAMRWIMLLLTQEFELPEVVRLWDCFLADRDKGVPLPFLFYVCVAMTLRLREVLMQGDFATNLKLLQHFPAFDIQSIISHAVQMRADDLVEMNMVSPVNPGRTVLPSQGGRSPALPSAAALSGVGAAPLSSAKNFFARLASSASAAASRAAASGRNAQGTPTTGGGQQTQTADSQQAAASGRNSAATPPPVAAQSDTPTDRPKEGLPADRNGTGDANPASRESDAETTPVVEGERQSTGSLLGTLRTSKISQVGGALVGRAFNLASSLREQVKGDKQEGGSVTGGSGPSSNRISGWIPRGGSKWKVGAGKGGETPHSQSVPEGISTPVADSEPENWQVVEKEGMDPADLPSDDENVPAAWSGLNYAKQVSGDSANSDSPKPSAFPRASKSPDSLRSRASPSNAPATFETEEKGEEGAADPSPVNGSASPEPEEGGTDRKEHVEPDNLMDYI</sequence>